<comment type="caution">
    <text evidence="3">The sequence shown here is derived from an EMBL/GenBank/DDBJ whole genome shotgun (WGS) entry which is preliminary data.</text>
</comment>
<keyword evidence="2" id="KW-0732">Signal</keyword>
<name>A0AAN4ZB55_9BILA</name>
<evidence type="ECO:0000313" key="4">
    <source>
        <dbReference type="Proteomes" id="UP001328107"/>
    </source>
</evidence>
<feature type="transmembrane region" description="Helical" evidence="1">
    <location>
        <begin position="181"/>
        <end position="203"/>
    </location>
</feature>
<dbReference type="AlphaFoldDB" id="A0AAN4ZB55"/>
<keyword evidence="1" id="KW-0472">Membrane</keyword>
<feature type="signal peptide" evidence="2">
    <location>
        <begin position="1"/>
        <end position="19"/>
    </location>
</feature>
<dbReference type="Proteomes" id="UP001328107">
    <property type="component" value="Unassembled WGS sequence"/>
</dbReference>
<evidence type="ECO:0000256" key="2">
    <source>
        <dbReference type="SAM" id="SignalP"/>
    </source>
</evidence>
<gene>
    <name evidence="3" type="ORF">PMAYCL1PPCAC_07606</name>
</gene>
<keyword evidence="1" id="KW-0812">Transmembrane</keyword>
<feature type="non-terminal residue" evidence="3">
    <location>
        <position position="1"/>
    </location>
</feature>
<reference evidence="4" key="1">
    <citation type="submission" date="2022-10" db="EMBL/GenBank/DDBJ databases">
        <title>Genome assembly of Pristionchus species.</title>
        <authorList>
            <person name="Yoshida K."/>
            <person name="Sommer R.J."/>
        </authorList>
    </citation>
    <scope>NUCLEOTIDE SEQUENCE [LARGE SCALE GENOMIC DNA]</scope>
    <source>
        <strain evidence="4">RS5460</strain>
    </source>
</reference>
<accession>A0AAN4ZB55</accession>
<protein>
    <submittedName>
        <fullName evidence="3">Uncharacterized protein</fullName>
    </submittedName>
</protein>
<dbReference type="EMBL" id="BTRK01000002">
    <property type="protein sequence ID" value="GMR37411.1"/>
    <property type="molecule type" value="Genomic_DNA"/>
</dbReference>
<keyword evidence="4" id="KW-1185">Reference proteome</keyword>
<organism evidence="3 4">
    <name type="scientific">Pristionchus mayeri</name>
    <dbReference type="NCBI Taxonomy" id="1317129"/>
    <lineage>
        <taxon>Eukaryota</taxon>
        <taxon>Metazoa</taxon>
        <taxon>Ecdysozoa</taxon>
        <taxon>Nematoda</taxon>
        <taxon>Chromadorea</taxon>
        <taxon>Rhabditida</taxon>
        <taxon>Rhabditina</taxon>
        <taxon>Diplogasteromorpha</taxon>
        <taxon>Diplogasteroidea</taxon>
        <taxon>Neodiplogasteridae</taxon>
        <taxon>Pristionchus</taxon>
    </lineage>
</organism>
<keyword evidence="1" id="KW-1133">Transmembrane helix</keyword>
<proteinExistence type="predicted"/>
<feature type="chain" id="PRO_5042973406" evidence="2">
    <location>
        <begin position="20"/>
        <end position="224"/>
    </location>
</feature>
<feature type="non-terminal residue" evidence="3">
    <location>
        <position position="224"/>
    </location>
</feature>
<evidence type="ECO:0000256" key="1">
    <source>
        <dbReference type="SAM" id="Phobius"/>
    </source>
</evidence>
<evidence type="ECO:0000313" key="3">
    <source>
        <dbReference type="EMBL" id="GMR37411.1"/>
    </source>
</evidence>
<sequence length="224" mass="25643">QASFVQGLLLLSLVHSSLQETRQYLECSRPVKAEEAREDANVVTRVRIAAIYGNLIEPGTELPLWSAYSDRDFCQLFSRTNAPLPTTLLLPCIDCSSCDALPRVLAHHADTSFVLAGTELRPYWFDHVDKVITYFITRMPGRLATPFLNLTRHGHHHKSSGFASDDNLVFPIQFNVTHIPLFFVILFLFLMILLSITAVIYITRYLRSRRRRMNFIYDPSIISK</sequence>